<dbReference type="EMBL" id="LAZR01000003">
    <property type="protein sequence ID" value="KKO11061.1"/>
    <property type="molecule type" value="Genomic_DNA"/>
</dbReference>
<sequence length="61" mass="5825">MPIAGTAEAMATDVAAMATDAVAMPIADGVAATAGGDEVAAATGRPGVVDVAKGPNEDRAR</sequence>
<reference evidence="1" key="1">
    <citation type="journal article" date="2015" name="Nature">
        <title>Complex archaea that bridge the gap between prokaryotes and eukaryotes.</title>
        <authorList>
            <person name="Spang A."/>
            <person name="Saw J.H."/>
            <person name="Jorgensen S.L."/>
            <person name="Zaremba-Niedzwiedzka K."/>
            <person name="Martijn J."/>
            <person name="Lind A.E."/>
            <person name="van Eijk R."/>
            <person name="Schleper C."/>
            <person name="Guy L."/>
            <person name="Ettema T.J."/>
        </authorList>
    </citation>
    <scope>NUCLEOTIDE SEQUENCE</scope>
</reference>
<accession>A0A0F9W157</accession>
<dbReference type="AlphaFoldDB" id="A0A0F9W157"/>
<evidence type="ECO:0000313" key="1">
    <source>
        <dbReference type="EMBL" id="KKO11061.1"/>
    </source>
</evidence>
<gene>
    <name evidence="1" type="ORF">LCGC14_0015370</name>
</gene>
<organism evidence="1">
    <name type="scientific">marine sediment metagenome</name>
    <dbReference type="NCBI Taxonomy" id="412755"/>
    <lineage>
        <taxon>unclassified sequences</taxon>
        <taxon>metagenomes</taxon>
        <taxon>ecological metagenomes</taxon>
    </lineage>
</organism>
<proteinExistence type="predicted"/>
<name>A0A0F9W157_9ZZZZ</name>
<protein>
    <submittedName>
        <fullName evidence="1">Uncharacterized protein</fullName>
    </submittedName>
</protein>
<comment type="caution">
    <text evidence="1">The sequence shown here is derived from an EMBL/GenBank/DDBJ whole genome shotgun (WGS) entry which is preliminary data.</text>
</comment>